<evidence type="ECO:0000313" key="4">
    <source>
        <dbReference type="Ensembl" id="ENSSRHP00000042026.1"/>
    </source>
</evidence>
<dbReference type="PANTHER" id="PTHR13820">
    <property type="entry name" value="SYNUCLEIN"/>
    <property type="match status" value="1"/>
</dbReference>
<comment type="similarity">
    <text evidence="1 2">Belongs to the synuclein family.</text>
</comment>
<evidence type="ECO:0000256" key="3">
    <source>
        <dbReference type="SAM" id="MobiDB-lite"/>
    </source>
</evidence>
<feature type="region of interest" description="Disordered" evidence="3">
    <location>
        <begin position="78"/>
        <end position="126"/>
    </location>
</feature>
<dbReference type="Gene3D" id="1.10.287.700">
    <property type="entry name" value="Helix hairpin bin"/>
    <property type="match status" value="1"/>
</dbReference>
<dbReference type="GO" id="GO:0048488">
    <property type="term" value="P:synaptic vesicle endocytosis"/>
    <property type="evidence" value="ECO:0007669"/>
    <property type="project" value="TreeGrafter"/>
</dbReference>
<dbReference type="Proteomes" id="UP000472270">
    <property type="component" value="Unassembled WGS sequence"/>
</dbReference>
<organism evidence="4 5">
    <name type="scientific">Sinocyclocheilus rhinocerous</name>
    <dbReference type="NCBI Taxonomy" id="307959"/>
    <lineage>
        <taxon>Eukaryota</taxon>
        <taxon>Metazoa</taxon>
        <taxon>Chordata</taxon>
        <taxon>Craniata</taxon>
        <taxon>Vertebrata</taxon>
        <taxon>Euteleostomi</taxon>
        <taxon>Actinopterygii</taxon>
        <taxon>Neopterygii</taxon>
        <taxon>Teleostei</taxon>
        <taxon>Ostariophysi</taxon>
        <taxon>Cypriniformes</taxon>
        <taxon>Cyprinidae</taxon>
        <taxon>Cyprininae</taxon>
        <taxon>Sinocyclocheilus</taxon>
    </lineage>
</organism>
<dbReference type="GO" id="GO:0043025">
    <property type="term" value="C:neuronal cell body"/>
    <property type="evidence" value="ECO:0007669"/>
    <property type="project" value="TreeGrafter"/>
</dbReference>
<dbReference type="GO" id="GO:0005737">
    <property type="term" value="C:cytoplasm"/>
    <property type="evidence" value="ECO:0007669"/>
    <property type="project" value="InterPro"/>
</dbReference>
<dbReference type="PRINTS" id="PR01213">
    <property type="entry name" value="BSYNUCLEIN"/>
</dbReference>
<reference evidence="4" key="1">
    <citation type="submission" date="2025-08" db="UniProtKB">
        <authorList>
            <consortium name="Ensembl"/>
        </authorList>
    </citation>
    <scope>IDENTIFICATION</scope>
</reference>
<proteinExistence type="inferred from homology"/>
<reference evidence="4" key="2">
    <citation type="submission" date="2025-09" db="UniProtKB">
        <authorList>
            <consortium name="Ensembl"/>
        </authorList>
    </citation>
    <scope>IDENTIFICATION</scope>
</reference>
<protein>
    <recommendedName>
        <fullName evidence="2">Beta-synuclein</fullName>
    </recommendedName>
</protein>
<dbReference type="AlphaFoldDB" id="A0A673IWB3"/>
<dbReference type="GO" id="GO:0007268">
    <property type="term" value="P:chemical synaptic transmission"/>
    <property type="evidence" value="ECO:0007669"/>
    <property type="project" value="TreeGrafter"/>
</dbReference>
<dbReference type="GO" id="GO:0043679">
    <property type="term" value="C:axon terminus"/>
    <property type="evidence" value="ECO:0007669"/>
    <property type="project" value="TreeGrafter"/>
</dbReference>
<dbReference type="GO" id="GO:0050808">
    <property type="term" value="P:synapse organization"/>
    <property type="evidence" value="ECO:0007669"/>
    <property type="project" value="TreeGrafter"/>
</dbReference>
<dbReference type="GO" id="GO:1903136">
    <property type="term" value="F:cuprous ion binding"/>
    <property type="evidence" value="ECO:0007669"/>
    <property type="project" value="TreeGrafter"/>
</dbReference>
<evidence type="ECO:0000313" key="5">
    <source>
        <dbReference type="Proteomes" id="UP000472270"/>
    </source>
</evidence>
<sequence>MDVFMKGLSKAKEGMAVAAEKTKEGVAVAAEKTKEGVMFVGKTWMAEKTKEQASQLGGAVMSGAGNIAAATGLVKKDEFPSDLNPEFGQEATEEPMGEGLMDPEGQTYDDSQQVRPSALTGAHKST</sequence>
<name>A0A673IWB3_9TELE</name>
<keyword evidence="5" id="KW-1185">Reference proteome</keyword>
<evidence type="ECO:0000256" key="1">
    <source>
        <dbReference type="ARBA" id="ARBA00009147"/>
    </source>
</evidence>
<dbReference type="PRINTS" id="PR01211">
    <property type="entry name" value="SYNUCLEIN"/>
</dbReference>
<dbReference type="SUPFAM" id="SSF118375">
    <property type="entry name" value="Synuclein"/>
    <property type="match status" value="1"/>
</dbReference>
<dbReference type="InterPro" id="IPR002461">
    <property type="entry name" value="Synuclein_beta"/>
</dbReference>
<dbReference type="InterPro" id="IPR001058">
    <property type="entry name" value="Synuclein"/>
</dbReference>
<dbReference type="Pfam" id="PF01387">
    <property type="entry name" value="Synuclein"/>
    <property type="match status" value="1"/>
</dbReference>
<dbReference type="PANTHER" id="PTHR13820:SF4">
    <property type="entry name" value="BETA-SYNUCLEIN"/>
    <property type="match status" value="1"/>
</dbReference>
<dbReference type="Ensembl" id="ENSSRHT00000043221.1">
    <property type="protein sequence ID" value="ENSSRHP00000042026.1"/>
    <property type="gene ID" value="ENSSRHG00000021297.1"/>
</dbReference>
<accession>A0A673IWB3</accession>
<evidence type="ECO:0000256" key="2">
    <source>
        <dbReference type="RuleBase" id="RU361225"/>
    </source>
</evidence>